<gene>
    <name evidence="1" type="ORF">A4R35_01765</name>
</gene>
<dbReference type="RefSeq" id="WP_112425972.1">
    <property type="nucleotide sequence ID" value="NZ_MCIF01000002.1"/>
</dbReference>
<dbReference type="OrthoDB" id="164839at2"/>
<name>A0A328VBR6_9CHLR</name>
<organism evidence="1 2">
    <name type="scientific">Thermogemmatispora tikiterensis</name>
    <dbReference type="NCBI Taxonomy" id="1825093"/>
    <lineage>
        <taxon>Bacteria</taxon>
        <taxon>Bacillati</taxon>
        <taxon>Chloroflexota</taxon>
        <taxon>Ktedonobacteria</taxon>
        <taxon>Thermogemmatisporales</taxon>
        <taxon>Thermogemmatisporaceae</taxon>
        <taxon>Thermogemmatispora</taxon>
    </lineage>
</organism>
<dbReference type="EMBL" id="MCIF01000002">
    <property type="protein sequence ID" value="RAQ94239.1"/>
    <property type="molecule type" value="Genomic_DNA"/>
</dbReference>
<accession>A0A328VBR6</accession>
<proteinExistence type="predicted"/>
<dbReference type="AlphaFoldDB" id="A0A328VBR6"/>
<keyword evidence="2" id="KW-1185">Reference proteome</keyword>
<evidence type="ECO:0000313" key="1">
    <source>
        <dbReference type="EMBL" id="RAQ94239.1"/>
    </source>
</evidence>
<comment type="caution">
    <text evidence="1">The sequence shown here is derived from an EMBL/GenBank/DDBJ whole genome shotgun (WGS) entry which is preliminary data.</text>
</comment>
<protein>
    <recommendedName>
        <fullName evidence="3">Lipoprotein LpqB beta-propeller domain-containing protein</fullName>
    </recommendedName>
</protein>
<dbReference type="Proteomes" id="UP000248706">
    <property type="component" value="Unassembled WGS sequence"/>
</dbReference>
<dbReference type="Gene3D" id="2.120.10.30">
    <property type="entry name" value="TolB, C-terminal domain"/>
    <property type="match status" value="1"/>
</dbReference>
<evidence type="ECO:0008006" key="3">
    <source>
        <dbReference type="Google" id="ProtNLM"/>
    </source>
</evidence>
<evidence type="ECO:0000313" key="2">
    <source>
        <dbReference type="Proteomes" id="UP000248706"/>
    </source>
</evidence>
<dbReference type="SUPFAM" id="SSF82171">
    <property type="entry name" value="DPP6 N-terminal domain-like"/>
    <property type="match status" value="1"/>
</dbReference>
<reference evidence="1 2" key="1">
    <citation type="submission" date="2016-08" db="EMBL/GenBank/DDBJ databases">
        <title>Analysis of Carbohydrate Active Enzymes in Thermogemmatispora T81 Reveals Carbohydrate Degradation Ability.</title>
        <authorList>
            <person name="Tomazini A."/>
            <person name="Lal S."/>
            <person name="Stott M."/>
            <person name="Henrissat B."/>
            <person name="Polikarpov I."/>
            <person name="Sparling R."/>
            <person name="Levin D.B."/>
        </authorList>
    </citation>
    <scope>NUCLEOTIDE SEQUENCE [LARGE SCALE GENOMIC DNA]</scope>
    <source>
        <strain evidence="1 2">T81</strain>
    </source>
</reference>
<sequence length="433" mass="46637">MPVTQTSCPGISPTNPFGTRPAVMRPLALGSHQNLVYIYNEGQSQTSTAHGHLVRYDVATGQRVTIITSGLHISEAQVSADGQWIMFLSLPDPQRDPNHVALLQMVRMDGQGLQTLYCFPKLPYTPKGGAFSAFEGRGIISYTGYPPVRFTWSPDERHVLLSTDLQGTTSLVTLLDIRTGNLRQLLLYTQSCSIAIPLSWLNSSQAYIVTESRATCGSPPLPMNLYLIDVNKSPNPANPVWNDVIEENVRYTDVAVDTSPDGSRLFVSTCEQTGPAISTIVSEPAAGGSQTTIYRQLASAQNPESCVESIRAVTTRTLLMLMRNGSPYLQCGAPYQATFQLAMLSSDGRGRPRVLANLEQGSSYSLDQAVPALWSLISRDGHLYAMTGAKPLACGNALIEETTVFYGSLSGGEPVAVATASNGTVDVVGWTAL</sequence>
<dbReference type="InterPro" id="IPR011042">
    <property type="entry name" value="6-blade_b-propeller_TolB-like"/>
</dbReference>